<feature type="non-terminal residue" evidence="1">
    <location>
        <position position="1"/>
    </location>
</feature>
<dbReference type="Proteomes" id="UP000324897">
    <property type="component" value="Unassembled WGS sequence"/>
</dbReference>
<dbReference type="Gramene" id="TVU42383">
    <property type="protein sequence ID" value="TVU42383"/>
    <property type="gene ID" value="EJB05_08785"/>
</dbReference>
<organism evidence="1 2">
    <name type="scientific">Eragrostis curvula</name>
    <name type="common">weeping love grass</name>
    <dbReference type="NCBI Taxonomy" id="38414"/>
    <lineage>
        <taxon>Eukaryota</taxon>
        <taxon>Viridiplantae</taxon>
        <taxon>Streptophyta</taxon>
        <taxon>Embryophyta</taxon>
        <taxon>Tracheophyta</taxon>
        <taxon>Spermatophyta</taxon>
        <taxon>Magnoliopsida</taxon>
        <taxon>Liliopsida</taxon>
        <taxon>Poales</taxon>
        <taxon>Poaceae</taxon>
        <taxon>PACMAD clade</taxon>
        <taxon>Chloridoideae</taxon>
        <taxon>Eragrostideae</taxon>
        <taxon>Eragrostidinae</taxon>
        <taxon>Eragrostis</taxon>
    </lineage>
</organism>
<evidence type="ECO:0000313" key="2">
    <source>
        <dbReference type="Proteomes" id="UP000324897"/>
    </source>
</evidence>
<evidence type="ECO:0000313" key="1">
    <source>
        <dbReference type="EMBL" id="TVU42383.1"/>
    </source>
</evidence>
<dbReference type="EMBL" id="RWGY01000005">
    <property type="protein sequence ID" value="TVU42383.1"/>
    <property type="molecule type" value="Genomic_DNA"/>
</dbReference>
<accession>A0A5J9W382</accession>
<sequence length="60" mass="6731">RRGRQKQRNCPRRFSMAIVRRRRRSAVPAGPIARAAILFDHHHVRGQASRGGSSLAGNTK</sequence>
<reference evidence="1 2" key="1">
    <citation type="journal article" date="2019" name="Sci. Rep.">
        <title>A high-quality genome of Eragrostis curvula grass provides insights into Poaceae evolution and supports new strategies to enhance forage quality.</title>
        <authorList>
            <person name="Carballo J."/>
            <person name="Santos B.A.C.M."/>
            <person name="Zappacosta D."/>
            <person name="Garbus I."/>
            <person name="Selva J.P."/>
            <person name="Gallo C.A."/>
            <person name="Diaz A."/>
            <person name="Albertini E."/>
            <person name="Caccamo M."/>
            <person name="Echenique V."/>
        </authorList>
    </citation>
    <scope>NUCLEOTIDE SEQUENCE [LARGE SCALE GENOMIC DNA]</scope>
    <source>
        <strain evidence="2">cv. Victoria</strain>
        <tissue evidence="1">Leaf</tissue>
    </source>
</reference>
<comment type="caution">
    <text evidence="1">The sequence shown here is derived from an EMBL/GenBank/DDBJ whole genome shotgun (WGS) entry which is preliminary data.</text>
</comment>
<name>A0A5J9W382_9POAL</name>
<keyword evidence="2" id="KW-1185">Reference proteome</keyword>
<dbReference type="AlphaFoldDB" id="A0A5J9W382"/>
<gene>
    <name evidence="1" type="ORF">EJB05_08785</name>
</gene>
<protein>
    <submittedName>
        <fullName evidence="1">Uncharacterized protein</fullName>
    </submittedName>
</protein>
<proteinExistence type="predicted"/>